<sequence length="531" mass="58410">MNARWYIVLWWFLLAGTLPGATMHGPDKEATARAVFDRLVDAWGESSRPAPYFTLTAARRSGARVEGNLIVLEEAAYDLCMSFGAEADYALATVLAHELIHYYAGHARGGSGIGLLADPGPDDREAEADYRGGFLAYLAGYPTSNVMPRVLEGLYNAYGLPDTLTDYPTLNERKALADRTYRELQELIEVFEMAVALTALDRYGEAAPYYDHLLQSFPSREIYNNAGVVYARAALPLFQPTTLRYVYPIELDLRTRLDGQTRSLTTDRATREAYLHTARRYFERARLLDPAYAPAVLNLGSTHALLAASLLESDPDSLQRELAADRQLEATLRAREAARMGNPTTADHARVLLGILAAERRDSLAAEALLAGENPLAVENRTVLRTGHVPPRTAARQAERFIIPETVGGQGLADMRLAPEIEGSARRIENGSYPLRLVRRQPPAETVSVLHHSAADGEEELLLAWVQPGYVGTTALEIGCGQPRSRVIEEYGSPGYSIATAGGEVLVYTDHQLAFCLRNGAVASWFLYAER</sequence>
<evidence type="ECO:0000313" key="2">
    <source>
        <dbReference type="Proteomes" id="UP000308528"/>
    </source>
</evidence>
<proteinExistence type="predicted"/>
<dbReference type="RefSeq" id="WP_136458646.1">
    <property type="nucleotide sequence ID" value="NZ_SRSF01000003.1"/>
</dbReference>
<reference evidence="1 2" key="1">
    <citation type="submission" date="2019-04" db="EMBL/GenBank/DDBJ databases">
        <title>Lewinella litorea sp. nov., isolated from a marine sand.</title>
        <authorList>
            <person name="Yoon J.-H."/>
        </authorList>
    </citation>
    <scope>NUCLEOTIDE SEQUENCE [LARGE SCALE GENOMIC DNA]</scope>
    <source>
        <strain evidence="1 2">HSMS-39</strain>
    </source>
</reference>
<dbReference type="EMBL" id="SRSF01000003">
    <property type="protein sequence ID" value="THH39777.1"/>
    <property type="molecule type" value="Genomic_DNA"/>
</dbReference>
<comment type="caution">
    <text evidence="1">The sequence shown here is derived from an EMBL/GenBank/DDBJ whole genome shotgun (WGS) entry which is preliminary data.</text>
</comment>
<keyword evidence="2" id="KW-1185">Reference proteome</keyword>
<accession>A0A4S4NLL3</accession>
<dbReference type="SUPFAM" id="SSF48452">
    <property type="entry name" value="TPR-like"/>
    <property type="match status" value="1"/>
</dbReference>
<organism evidence="1 2">
    <name type="scientific">Neolewinella litorea</name>
    <dbReference type="NCBI Taxonomy" id="2562452"/>
    <lineage>
        <taxon>Bacteria</taxon>
        <taxon>Pseudomonadati</taxon>
        <taxon>Bacteroidota</taxon>
        <taxon>Saprospiria</taxon>
        <taxon>Saprospirales</taxon>
        <taxon>Lewinellaceae</taxon>
        <taxon>Neolewinella</taxon>
    </lineage>
</organism>
<evidence type="ECO:0008006" key="3">
    <source>
        <dbReference type="Google" id="ProtNLM"/>
    </source>
</evidence>
<evidence type="ECO:0000313" key="1">
    <source>
        <dbReference type="EMBL" id="THH39777.1"/>
    </source>
</evidence>
<name>A0A4S4NLL3_9BACT</name>
<dbReference type="Gene3D" id="1.25.40.10">
    <property type="entry name" value="Tetratricopeptide repeat domain"/>
    <property type="match status" value="1"/>
</dbReference>
<dbReference type="OrthoDB" id="1376641at2"/>
<dbReference type="Proteomes" id="UP000308528">
    <property type="component" value="Unassembled WGS sequence"/>
</dbReference>
<protein>
    <recommendedName>
        <fullName evidence="3">Peptidase M48 domain-containing protein</fullName>
    </recommendedName>
</protein>
<dbReference type="AlphaFoldDB" id="A0A4S4NLL3"/>
<dbReference type="InterPro" id="IPR011990">
    <property type="entry name" value="TPR-like_helical_dom_sf"/>
</dbReference>
<gene>
    <name evidence="1" type="ORF">E4021_09185</name>
</gene>